<dbReference type="AlphaFoldDB" id="A0A059BDK1"/>
<sequence>MRYMSFWRLRGSQFHILHFLLSPPTRIHSIHVSYDRSSKQRWTLLNECSARRNRTPKQGCHRNCTVHRLKSIHL</sequence>
<evidence type="ECO:0000313" key="1">
    <source>
        <dbReference type="EMBL" id="KCW64297.1"/>
    </source>
</evidence>
<dbReference type="InParanoid" id="A0A059BDK1"/>
<protein>
    <submittedName>
        <fullName evidence="1">Uncharacterized protein</fullName>
    </submittedName>
</protein>
<dbReference type="Gramene" id="KCW64297">
    <property type="protein sequence ID" value="KCW64297"/>
    <property type="gene ID" value="EUGRSUZ_G01932"/>
</dbReference>
<accession>A0A059BDK1</accession>
<proteinExistence type="predicted"/>
<gene>
    <name evidence="1" type="ORF">EUGRSUZ_G01932</name>
</gene>
<organism evidence="1">
    <name type="scientific">Eucalyptus grandis</name>
    <name type="common">Flooded gum</name>
    <dbReference type="NCBI Taxonomy" id="71139"/>
    <lineage>
        <taxon>Eukaryota</taxon>
        <taxon>Viridiplantae</taxon>
        <taxon>Streptophyta</taxon>
        <taxon>Embryophyta</taxon>
        <taxon>Tracheophyta</taxon>
        <taxon>Spermatophyta</taxon>
        <taxon>Magnoliopsida</taxon>
        <taxon>eudicotyledons</taxon>
        <taxon>Gunneridae</taxon>
        <taxon>Pentapetalae</taxon>
        <taxon>rosids</taxon>
        <taxon>malvids</taxon>
        <taxon>Myrtales</taxon>
        <taxon>Myrtaceae</taxon>
        <taxon>Myrtoideae</taxon>
        <taxon>Eucalypteae</taxon>
        <taxon>Eucalyptus</taxon>
    </lineage>
</organism>
<reference evidence="1" key="1">
    <citation type="submission" date="2013-07" db="EMBL/GenBank/DDBJ databases">
        <title>The genome of Eucalyptus grandis.</title>
        <authorList>
            <person name="Schmutz J."/>
            <person name="Hayes R."/>
            <person name="Myburg A."/>
            <person name="Tuskan G."/>
            <person name="Grattapaglia D."/>
            <person name="Rokhsar D.S."/>
        </authorList>
    </citation>
    <scope>NUCLEOTIDE SEQUENCE</scope>
    <source>
        <tissue evidence="1">Leaf extractions</tissue>
    </source>
</reference>
<dbReference type="EMBL" id="KK198759">
    <property type="protein sequence ID" value="KCW64297.1"/>
    <property type="molecule type" value="Genomic_DNA"/>
</dbReference>
<name>A0A059BDK1_EUCGR</name>